<evidence type="ECO:0000313" key="3">
    <source>
        <dbReference type="Proteomes" id="UP000824190"/>
    </source>
</evidence>
<evidence type="ECO:0000256" key="1">
    <source>
        <dbReference type="SAM" id="Phobius"/>
    </source>
</evidence>
<proteinExistence type="predicted"/>
<organism evidence="2 3">
    <name type="scientific">Candidatus Corynebacterium avicola</name>
    <dbReference type="NCBI Taxonomy" id="2838527"/>
    <lineage>
        <taxon>Bacteria</taxon>
        <taxon>Bacillati</taxon>
        <taxon>Actinomycetota</taxon>
        <taxon>Actinomycetes</taxon>
        <taxon>Mycobacteriales</taxon>
        <taxon>Corynebacteriaceae</taxon>
        <taxon>Corynebacterium</taxon>
    </lineage>
</organism>
<feature type="transmembrane region" description="Helical" evidence="1">
    <location>
        <begin position="122"/>
        <end position="139"/>
    </location>
</feature>
<keyword evidence="1" id="KW-0472">Membrane</keyword>
<feature type="transmembrane region" description="Helical" evidence="1">
    <location>
        <begin position="145"/>
        <end position="163"/>
    </location>
</feature>
<keyword evidence="1" id="KW-1133">Transmembrane helix</keyword>
<dbReference type="Proteomes" id="UP000824190">
    <property type="component" value="Unassembled WGS sequence"/>
</dbReference>
<dbReference type="InterPro" id="IPR007404">
    <property type="entry name" value="YdjM-like"/>
</dbReference>
<keyword evidence="2" id="KW-0378">Hydrolase</keyword>
<gene>
    <name evidence="2" type="ORF">H9870_10530</name>
</gene>
<protein>
    <submittedName>
        <fullName evidence="2">Metal-dependent hydrolase</fullName>
    </submittedName>
</protein>
<name>A0A9D1ULF2_9CORY</name>
<keyword evidence="1" id="KW-0812">Transmembrane</keyword>
<dbReference type="Pfam" id="PF04307">
    <property type="entry name" value="YdjM"/>
    <property type="match status" value="2"/>
</dbReference>
<comment type="caution">
    <text evidence="2">The sequence shown here is derived from an EMBL/GenBank/DDBJ whole genome shotgun (WGS) entry which is preliminary data.</text>
</comment>
<reference evidence="2" key="2">
    <citation type="submission" date="2021-04" db="EMBL/GenBank/DDBJ databases">
        <authorList>
            <person name="Gilroy R."/>
        </authorList>
    </citation>
    <scope>NUCLEOTIDE SEQUENCE</scope>
    <source>
        <strain evidence="2">CHK32-1732</strain>
    </source>
</reference>
<sequence>MVMGPTHAMSGAAAGAVVAVATAELTSQPVTASAAGVLIGVTAGAAILPDLDHPSGTAARVLGPVSRLLAVFVNRASAMIAEITGAKGRTVGGHRTATHTLLFAVFLAAVTWTAVSLGRQNLTLAIFASLVLLALHSLARPWARTWGAVGSVVVAAGLTLLIARDMPEMLSAPVVATAVGVGCVTHCVGDAVTRSGVPLFAPLVPVGGDRWGSVHLLPGPLRIRASGPGDSLVMVACIAALVFVLVQGWNRGLIVA</sequence>
<dbReference type="EMBL" id="DXGC01000086">
    <property type="protein sequence ID" value="HIW92082.1"/>
    <property type="molecule type" value="Genomic_DNA"/>
</dbReference>
<dbReference type="AlphaFoldDB" id="A0A9D1ULF2"/>
<evidence type="ECO:0000313" key="2">
    <source>
        <dbReference type="EMBL" id="HIW92082.1"/>
    </source>
</evidence>
<reference evidence="2" key="1">
    <citation type="journal article" date="2021" name="PeerJ">
        <title>Extensive microbial diversity within the chicken gut microbiome revealed by metagenomics and culture.</title>
        <authorList>
            <person name="Gilroy R."/>
            <person name="Ravi A."/>
            <person name="Getino M."/>
            <person name="Pursley I."/>
            <person name="Horton D.L."/>
            <person name="Alikhan N.F."/>
            <person name="Baker D."/>
            <person name="Gharbi K."/>
            <person name="Hall N."/>
            <person name="Watson M."/>
            <person name="Adriaenssens E.M."/>
            <person name="Foster-Nyarko E."/>
            <person name="Jarju S."/>
            <person name="Secka A."/>
            <person name="Antonio M."/>
            <person name="Oren A."/>
            <person name="Chaudhuri R.R."/>
            <person name="La Ragione R."/>
            <person name="Hildebrand F."/>
            <person name="Pallen M.J."/>
        </authorList>
    </citation>
    <scope>NUCLEOTIDE SEQUENCE</scope>
    <source>
        <strain evidence="2">CHK32-1732</strain>
    </source>
</reference>
<accession>A0A9D1ULF2</accession>
<dbReference type="GO" id="GO:0016787">
    <property type="term" value="F:hydrolase activity"/>
    <property type="evidence" value="ECO:0007669"/>
    <property type="project" value="UniProtKB-KW"/>
</dbReference>
<feature type="transmembrane region" description="Helical" evidence="1">
    <location>
        <begin position="97"/>
        <end position="115"/>
    </location>
</feature>
<feature type="transmembrane region" description="Helical" evidence="1">
    <location>
        <begin position="231"/>
        <end position="249"/>
    </location>
</feature>